<dbReference type="EMBL" id="HBFP01008634">
    <property type="protein sequence ID" value="CAD8821788.1"/>
    <property type="molecule type" value="Transcribed_RNA"/>
</dbReference>
<proteinExistence type="predicted"/>
<organism evidence="1">
    <name type="scientific">Timspurckia oligopyrenoides</name>
    <dbReference type="NCBI Taxonomy" id="708627"/>
    <lineage>
        <taxon>Eukaryota</taxon>
        <taxon>Rhodophyta</taxon>
        <taxon>Bangiophyceae</taxon>
        <taxon>Porphyridiales</taxon>
        <taxon>Porphyridiaceae</taxon>
        <taxon>Timspurckia</taxon>
    </lineage>
</organism>
<reference evidence="1" key="1">
    <citation type="submission" date="2021-01" db="EMBL/GenBank/DDBJ databases">
        <authorList>
            <person name="Corre E."/>
            <person name="Pelletier E."/>
            <person name="Niang G."/>
            <person name="Scheremetjew M."/>
            <person name="Finn R."/>
            <person name="Kale V."/>
            <person name="Holt S."/>
            <person name="Cochrane G."/>
            <person name="Meng A."/>
            <person name="Brown T."/>
            <person name="Cohen L."/>
        </authorList>
    </citation>
    <scope>NUCLEOTIDE SEQUENCE</scope>
    <source>
        <strain evidence="1">CCMP3278</strain>
    </source>
</reference>
<dbReference type="SUPFAM" id="SSF53254">
    <property type="entry name" value="Phosphoglycerate mutase-like"/>
    <property type="match status" value="1"/>
</dbReference>
<sequence length="258" mass="29199">MDEILGRIILVRHGERVDFVTPEWRKTAEFPSDSPLTERGLRQALEAGEFLNKMSQTTPPPIEHFFVSPYLRTLQTCTNILASFPDSFSAQLHPACCEWLYPDWGFPRINYYSIGTEEQPIGYLDAVEKVKLSATFPRIALSEKVKVVPTFPESELKVQERGSSFYKEELEPLLFERKDRKSVSVVLVSHGGIVESFTRAILSGCGEEYNAIGVSYCSVTELIHTGEMTSSGTRVWKLVKNAYKGHLSEPESDQVHYN</sequence>
<name>A0A7S1ET26_9RHOD</name>
<evidence type="ECO:0008006" key="2">
    <source>
        <dbReference type="Google" id="ProtNLM"/>
    </source>
</evidence>
<accession>A0A7S1ET26</accession>
<dbReference type="Pfam" id="PF00300">
    <property type="entry name" value="His_Phos_1"/>
    <property type="match status" value="1"/>
</dbReference>
<dbReference type="InterPro" id="IPR051710">
    <property type="entry name" value="Phosphatase_SH3-domain"/>
</dbReference>
<dbReference type="InterPro" id="IPR013078">
    <property type="entry name" value="His_Pase_superF_clade-1"/>
</dbReference>
<gene>
    <name evidence="1" type="ORF">TOLI1172_LOCUS6184</name>
</gene>
<dbReference type="CDD" id="cd07067">
    <property type="entry name" value="HP_PGM_like"/>
    <property type="match status" value="1"/>
</dbReference>
<evidence type="ECO:0000313" key="1">
    <source>
        <dbReference type="EMBL" id="CAD8821788.1"/>
    </source>
</evidence>
<dbReference type="SMART" id="SM00855">
    <property type="entry name" value="PGAM"/>
    <property type="match status" value="1"/>
</dbReference>
<dbReference type="PANTHER" id="PTHR16469:SF27">
    <property type="entry name" value="UBIQUITIN-ASSOCIATED AND SH3 DOMAIN-CONTAINING BA-RELATED"/>
    <property type="match status" value="1"/>
</dbReference>
<dbReference type="PANTHER" id="PTHR16469">
    <property type="entry name" value="UBIQUITIN-ASSOCIATED AND SH3 DOMAIN-CONTAINING BA-RELATED"/>
    <property type="match status" value="1"/>
</dbReference>
<protein>
    <recommendedName>
        <fullName evidence="2">Phosphoglycerate mutase (2,3-diphosphoglycerate-dependent)</fullName>
    </recommendedName>
</protein>
<dbReference type="Gene3D" id="3.40.50.1240">
    <property type="entry name" value="Phosphoglycerate mutase-like"/>
    <property type="match status" value="1"/>
</dbReference>
<dbReference type="AlphaFoldDB" id="A0A7S1ET26"/>
<dbReference type="InterPro" id="IPR029033">
    <property type="entry name" value="His_PPase_superfam"/>
</dbReference>